<protein>
    <submittedName>
        <fullName evidence="2">Uncharacterized protein</fullName>
    </submittedName>
</protein>
<evidence type="ECO:0000313" key="2">
    <source>
        <dbReference type="EMBL" id="CEK98179.1"/>
    </source>
</evidence>
<sequence length="153" mass="15999">EGLKRPSTYYCKNTEVKPKGVPMLPSGVTLTGYRRTTEPDATDAGTISVCRLGRTQSLTLSSNISTALKSKKEASQQDVQSHGIVSTNNSHLASTASNPGLSSISGNHSINQVPASSSLHLTSAISDPHISNIPSNKPRSHVPASSLLHLASA</sequence>
<name>A0A0B7BY86_9EUPU</name>
<proteinExistence type="predicted"/>
<dbReference type="EMBL" id="HACG01051308">
    <property type="protein sequence ID" value="CEK98179.1"/>
    <property type="molecule type" value="Transcribed_RNA"/>
</dbReference>
<feature type="region of interest" description="Disordered" evidence="1">
    <location>
        <begin position="71"/>
        <end position="109"/>
    </location>
</feature>
<evidence type="ECO:0000256" key="1">
    <source>
        <dbReference type="SAM" id="MobiDB-lite"/>
    </source>
</evidence>
<feature type="non-terminal residue" evidence="2">
    <location>
        <position position="153"/>
    </location>
</feature>
<organism evidence="2">
    <name type="scientific">Arion vulgaris</name>
    <dbReference type="NCBI Taxonomy" id="1028688"/>
    <lineage>
        <taxon>Eukaryota</taxon>
        <taxon>Metazoa</taxon>
        <taxon>Spiralia</taxon>
        <taxon>Lophotrochozoa</taxon>
        <taxon>Mollusca</taxon>
        <taxon>Gastropoda</taxon>
        <taxon>Heterobranchia</taxon>
        <taxon>Euthyneura</taxon>
        <taxon>Panpulmonata</taxon>
        <taxon>Eupulmonata</taxon>
        <taxon>Stylommatophora</taxon>
        <taxon>Helicina</taxon>
        <taxon>Arionoidea</taxon>
        <taxon>Arionidae</taxon>
        <taxon>Arion</taxon>
    </lineage>
</organism>
<dbReference type="AlphaFoldDB" id="A0A0B7BY86"/>
<reference evidence="2" key="1">
    <citation type="submission" date="2014-12" db="EMBL/GenBank/DDBJ databases">
        <title>Insight into the proteome of Arion vulgaris.</title>
        <authorList>
            <person name="Aradska J."/>
            <person name="Bulat T."/>
            <person name="Smidak R."/>
            <person name="Sarate P."/>
            <person name="Gangsoo J."/>
            <person name="Sialana F."/>
            <person name="Bilban M."/>
            <person name="Lubec G."/>
        </authorList>
    </citation>
    <scope>NUCLEOTIDE SEQUENCE</scope>
    <source>
        <tissue evidence="2">Skin</tissue>
    </source>
</reference>
<feature type="compositionally biased region" description="Polar residues" evidence="1">
    <location>
        <begin position="76"/>
        <end position="109"/>
    </location>
</feature>
<feature type="non-terminal residue" evidence="2">
    <location>
        <position position="1"/>
    </location>
</feature>
<feature type="region of interest" description="Disordered" evidence="1">
    <location>
        <begin position="130"/>
        <end position="153"/>
    </location>
</feature>
<gene>
    <name evidence="2" type="primary">ORF218015</name>
</gene>
<accession>A0A0B7BY86</accession>